<dbReference type="SMART" id="SM00867">
    <property type="entry name" value="YceI"/>
    <property type="match status" value="1"/>
</dbReference>
<dbReference type="InterPro" id="IPR036761">
    <property type="entry name" value="TTHA0802/YceI-like_sf"/>
</dbReference>
<dbReference type="InterPro" id="IPR007372">
    <property type="entry name" value="Lipid/polyisoprenoid-bd_YceI"/>
</dbReference>
<organism evidence="3 4">
    <name type="scientific">Actinomadura fulvescens</name>
    <dbReference type="NCBI Taxonomy" id="46160"/>
    <lineage>
        <taxon>Bacteria</taxon>
        <taxon>Bacillati</taxon>
        <taxon>Actinomycetota</taxon>
        <taxon>Actinomycetes</taxon>
        <taxon>Streptosporangiales</taxon>
        <taxon>Thermomonosporaceae</taxon>
        <taxon>Actinomadura</taxon>
    </lineage>
</organism>
<dbReference type="RefSeq" id="WP_344546943.1">
    <property type="nucleotide sequence ID" value="NZ_BAAATD010000012.1"/>
</dbReference>
<dbReference type="PANTHER" id="PTHR34406">
    <property type="entry name" value="PROTEIN YCEI"/>
    <property type="match status" value="1"/>
</dbReference>
<dbReference type="EMBL" id="BAAATD010000012">
    <property type="protein sequence ID" value="GAA2624858.1"/>
    <property type="molecule type" value="Genomic_DNA"/>
</dbReference>
<proteinExistence type="inferred from homology"/>
<dbReference type="Gene3D" id="2.40.128.110">
    <property type="entry name" value="Lipid/polyisoprenoid-binding, YceI-like"/>
    <property type="match status" value="1"/>
</dbReference>
<dbReference type="PANTHER" id="PTHR34406:SF1">
    <property type="entry name" value="PROTEIN YCEI"/>
    <property type="match status" value="1"/>
</dbReference>
<dbReference type="Pfam" id="PF04264">
    <property type="entry name" value="YceI"/>
    <property type="match status" value="1"/>
</dbReference>
<reference evidence="3 4" key="1">
    <citation type="journal article" date="2019" name="Int. J. Syst. Evol. Microbiol.">
        <title>The Global Catalogue of Microorganisms (GCM) 10K type strain sequencing project: providing services to taxonomists for standard genome sequencing and annotation.</title>
        <authorList>
            <consortium name="The Broad Institute Genomics Platform"/>
            <consortium name="The Broad Institute Genome Sequencing Center for Infectious Disease"/>
            <person name="Wu L."/>
            <person name="Ma J."/>
        </authorList>
    </citation>
    <scope>NUCLEOTIDE SEQUENCE [LARGE SCALE GENOMIC DNA]</scope>
    <source>
        <strain evidence="3 4">JCM 6833</strain>
    </source>
</reference>
<evidence type="ECO:0000256" key="1">
    <source>
        <dbReference type="ARBA" id="ARBA00008812"/>
    </source>
</evidence>
<accession>A0ABN3QF27</accession>
<name>A0ABN3QF27_9ACTN</name>
<keyword evidence="4" id="KW-1185">Reference proteome</keyword>
<feature type="domain" description="Lipid/polyisoprenoid-binding YceI-like" evidence="2">
    <location>
        <begin position="13"/>
        <end position="173"/>
    </location>
</feature>
<gene>
    <name evidence="3" type="ORF">GCM10010411_71740</name>
</gene>
<evidence type="ECO:0000313" key="4">
    <source>
        <dbReference type="Proteomes" id="UP001501509"/>
    </source>
</evidence>
<dbReference type="SUPFAM" id="SSF101874">
    <property type="entry name" value="YceI-like"/>
    <property type="match status" value="1"/>
</dbReference>
<dbReference type="Proteomes" id="UP001501509">
    <property type="component" value="Unassembled WGS sequence"/>
</dbReference>
<sequence>MSTMTTLGELTGDYVLDTARTRIGFVARHTVGGKVHGRFEEYEGDARLDGDEPSRSSVRLTIQAGSLRTGNRQRDEHLRGPFLRMADHPALTFVSTGMRRLDETSFAVTGDLSIRGVTRPVTVDVELTDAENDRVGLKGRATINRNDWGVNWNATTRLMVSAKVTLEVDVVAIRQADGGTARFGDGSS</sequence>
<protein>
    <submittedName>
        <fullName evidence="3">YceI family protein</fullName>
    </submittedName>
</protein>
<comment type="similarity">
    <text evidence="1">Belongs to the UPF0312 family.</text>
</comment>
<comment type="caution">
    <text evidence="3">The sequence shown here is derived from an EMBL/GenBank/DDBJ whole genome shotgun (WGS) entry which is preliminary data.</text>
</comment>
<evidence type="ECO:0000259" key="2">
    <source>
        <dbReference type="SMART" id="SM00867"/>
    </source>
</evidence>
<evidence type="ECO:0000313" key="3">
    <source>
        <dbReference type="EMBL" id="GAA2624858.1"/>
    </source>
</evidence>